<evidence type="ECO:0000256" key="1">
    <source>
        <dbReference type="ARBA" id="ARBA00007682"/>
    </source>
</evidence>
<feature type="compositionally biased region" description="Polar residues" evidence="4">
    <location>
        <begin position="365"/>
        <end position="381"/>
    </location>
</feature>
<keyword evidence="2" id="KW-0805">Transcription regulation</keyword>
<accession>A0A286UBE5</accession>
<reference evidence="6 7" key="1">
    <citation type="journal article" date="2017" name="Mol. Ecol.">
        <title>Comparative and population genomic landscape of Phellinus noxius: A hypervariable fungus causing root rot in trees.</title>
        <authorList>
            <person name="Chung C.L."/>
            <person name="Lee T.J."/>
            <person name="Akiba M."/>
            <person name="Lee H.H."/>
            <person name="Kuo T.H."/>
            <person name="Liu D."/>
            <person name="Ke H.M."/>
            <person name="Yokoi T."/>
            <person name="Roa M.B."/>
            <person name="Lu M.J."/>
            <person name="Chang Y.Y."/>
            <person name="Ann P.J."/>
            <person name="Tsai J.N."/>
            <person name="Chen C.Y."/>
            <person name="Tzean S.S."/>
            <person name="Ota Y."/>
            <person name="Hattori T."/>
            <person name="Sahashi N."/>
            <person name="Liou R.F."/>
            <person name="Kikuchi T."/>
            <person name="Tsai I.J."/>
        </authorList>
    </citation>
    <scope>NUCLEOTIDE SEQUENCE [LARGE SCALE GENOMIC DNA]</scope>
    <source>
        <strain evidence="6 7">FFPRI411160</strain>
    </source>
</reference>
<protein>
    <submittedName>
        <fullName evidence="6">NOT2 family</fullName>
    </submittedName>
</protein>
<feature type="compositionally biased region" description="Polar residues" evidence="4">
    <location>
        <begin position="176"/>
        <end position="193"/>
    </location>
</feature>
<feature type="region of interest" description="Disordered" evidence="4">
    <location>
        <begin position="45"/>
        <end position="71"/>
    </location>
</feature>
<dbReference type="GO" id="GO:0030015">
    <property type="term" value="C:CCR4-NOT core complex"/>
    <property type="evidence" value="ECO:0007669"/>
    <property type="project" value="InterPro"/>
</dbReference>
<keyword evidence="3" id="KW-0804">Transcription</keyword>
<evidence type="ECO:0000256" key="3">
    <source>
        <dbReference type="ARBA" id="ARBA00023163"/>
    </source>
</evidence>
<dbReference type="Gene3D" id="2.30.30.1020">
    <property type="entry name" value="CCR4-NOT complex subunit 2/3/5, C-terminal domain"/>
    <property type="match status" value="1"/>
</dbReference>
<dbReference type="InterPro" id="IPR038635">
    <property type="entry name" value="CCR4-NOT_su2/3/5_C_sf"/>
</dbReference>
<dbReference type="GO" id="GO:0006355">
    <property type="term" value="P:regulation of DNA-templated transcription"/>
    <property type="evidence" value="ECO:0007669"/>
    <property type="project" value="InterPro"/>
</dbReference>
<dbReference type="GO" id="GO:0000289">
    <property type="term" value="P:nuclear-transcribed mRNA poly(A) tail shortening"/>
    <property type="evidence" value="ECO:0007669"/>
    <property type="project" value="UniProtKB-ARBA"/>
</dbReference>
<feature type="domain" description="NOT2/NOT3/NOT5 C-terminal" evidence="5">
    <location>
        <begin position="445"/>
        <end position="571"/>
    </location>
</feature>
<evidence type="ECO:0000256" key="2">
    <source>
        <dbReference type="ARBA" id="ARBA00023015"/>
    </source>
</evidence>
<dbReference type="PANTHER" id="PTHR23326">
    <property type="entry name" value="CCR4 NOT-RELATED"/>
    <property type="match status" value="1"/>
</dbReference>
<feature type="compositionally biased region" description="Low complexity" evidence="4">
    <location>
        <begin position="273"/>
        <end position="290"/>
    </location>
</feature>
<dbReference type="InterPro" id="IPR007282">
    <property type="entry name" value="NOT2/3/5_C"/>
</dbReference>
<dbReference type="Pfam" id="PF04153">
    <property type="entry name" value="NOT2_3_5_C"/>
    <property type="match status" value="1"/>
</dbReference>
<gene>
    <name evidence="6" type="ORF">PNOK_0691800</name>
</gene>
<feature type="compositionally biased region" description="Polar residues" evidence="4">
    <location>
        <begin position="334"/>
        <end position="345"/>
    </location>
</feature>
<evidence type="ECO:0000256" key="4">
    <source>
        <dbReference type="SAM" id="MobiDB-lite"/>
    </source>
</evidence>
<feature type="compositionally biased region" description="Low complexity" evidence="4">
    <location>
        <begin position="245"/>
        <end position="259"/>
    </location>
</feature>
<dbReference type="AlphaFoldDB" id="A0A286UBE5"/>
<comment type="similarity">
    <text evidence="1">Belongs to the CNOT2/3/5 family.</text>
</comment>
<name>A0A286UBE5_9AGAM</name>
<dbReference type="InParanoid" id="A0A286UBE5"/>
<organism evidence="6 7">
    <name type="scientific">Pyrrhoderma noxium</name>
    <dbReference type="NCBI Taxonomy" id="2282107"/>
    <lineage>
        <taxon>Eukaryota</taxon>
        <taxon>Fungi</taxon>
        <taxon>Dikarya</taxon>
        <taxon>Basidiomycota</taxon>
        <taxon>Agaricomycotina</taxon>
        <taxon>Agaricomycetes</taxon>
        <taxon>Hymenochaetales</taxon>
        <taxon>Hymenochaetaceae</taxon>
        <taxon>Pyrrhoderma</taxon>
    </lineage>
</organism>
<sequence>MPSHLQTDTGINYTIPLFLQNTILPQNHPPSTPEHVPALATKHTMNRPGQPPQRPPNLGPAQAIGGPFRSPYNPAAGFGIPPRNALQQGFPGLPNAHRTAGQNIVLSSPGFLQQQRGQPGFPFAGGMQQPQQNQPQQHSQAHQQQLQSSLALGQPQQQPPNQQQQQQPQQAPSNSIPTHISASNVPGSQNNIAPSEGALDPNDFPALSSGSTSTNAVANSPMTTLSSSYASQAGTGVPPGGTGQGQSQSTSSVGAAAQSRDFTADDFPALGGQTSTTATQQQPQQSTSVQDVSNHPPGLNGFESRQTMPPGLLSLSGTQRNNLQGDTDKRATSKLATWTPTSAGPNGSLALGQQPGVSPGVTGPFPQQSQPTFGSGDNTVQPSTRATSAAPQTPAQQVLTSAADRWGLLGLLSTIKVADTDQNLLTIGTDLGTMGLDMQTQGSLYSTFITPWADSSAAHSVEPDFHLPQCYNVNAPAPGPNKAQAFSEETLFYMFYAHPRDALQEVAAQELHARNWRYNKELRLWLTKESGRARASKTIDNGAGEQGLFTFWDPDTWEKSVKEFTVMYTDLENKDTPAFVGSTLQPMNAGIGSAGQGHGQSLGHGPNTHSVPGVGGGSITQQAQRGFAGLGVTAAAM</sequence>
<feature type="compositionally biased region" description="Pro residues" evidence="4">
    <location>
        <begin position="49"/>
        <end position="58"/>
    </location>
</feature>
<evidence type="ECO:0000259" key="5">
    <source>
        <dbReference type="Pfam" id="PF04153"/>
    </source>
</evidence>
<feature type="compositionally biased region" description="Low complexity" evidence="4">
    <location>
        <begin position="128"/>
        <end position="175"/>
    </location>
</feature>
<feature type="compositionally biased region" description="Polar residues" evidence="4">
    <location>
        <begin position="315"/>
        <end position="325"/>
    </location>
</feature>
<feature type="compositionally biased region" description="Low complexity" evidence="4">
    <location>
        <begin position="382"/>
        <end position="394"/>
    </location>
</feature>
<evidence type="ECO:0000313" key="6">
    <source>
        <dbReference type="EMBL" id="PAV16854.1"/>
    </source>
</evidence>
<comment type="caution">
    <text evidence="6">The sequence shown here is derived from an EMBL/GenBank/DDBJ whole genome shotgun (WGS) entry which is preliminary data.</text>
</comment>
<proteinExistence type="inferred from homology"/>
<dbReference type="InterPro" id="IPR040168">
    <property type="entry name" value="Not2/3/5"/>
</dbReference>
<feature type="region of interest" description="Disordered" evidence="4">
    <location>
        <begin position="112"/>
        <end position="394"/>
    </location>
</feature>
<dbReference type="STRING" id="2282107.A0A286UBE5"/>
<keyword evidence="7" id="KW-1185">Reference proteome</keyword>
<evidence type="ECO:0000313" key="7">
    <source>
        <dbReference type="Proteomes" id="UP000217199"/>
    </source>
</evidence>
<dbReference type="Proteomes" id="UP000217199">
    <property type="component" value="Unassembled WGS sequence"/>
</dbReference>
<feature type="compositionally biased region" description="Polar residues" evidence="4">
    <location>
        <begin position="208"/>
        <end position="231"/>
    </location>
</feature>
<dbReference type="EMBL" id="NBII01000007">
    <property type="protein sequence ID" value="PAV16854.1"/>
    <property type="molecule type" value="Genomic_DNA"/>
</dbReference>
<dbReference type="OrthoDB" id="25391at2759"/>